<sequence length="166" mass="17566">MSVSEAWFHRIKAAQRDLIKLNGGIERAAEITSISKSQIGRMNNPGDVELMSLSAVIALEADCGQPLVTAVLAETNGRRLTDPEAERAADVCVMASHAEMMRQSAEVAHALAVAIADGQVTAAEAHTVDRALSSLQHATSDLRAALANIKARGGEKTGLRIVGEDR</sequence>
<evidence type="ECO:0000313" key="1">
    <source>
        <dbReference type="EMBL" id="NGO64225.1"/>
    </source>
</evidence>
<dbReference type="AlphaFoldDB" id="A0A6M1RZC9"/>
<name>A0A6M1RZC9_9HYPH</name>
<proteinExistence type="predicted"/>
<gene>
    <name evidence="1" type="ORF">G6N76_11100</name>
</gene>
<dbReference type="EMBL" id="JAAKZH010000003">
    <property type="protein sequence ID" value="NGO64225.1"/>
    <property type="molecule type" value="Genomic_DNA"/>
</dbReference>
<protein>
    <submittedName>
        <fullName evidence="1">Uncharacterized protein</fullName>
    </submittedName>
</protein>
<dbReference type="Proteomes" id="UP000477849">
    <property type="component" value="Unassembled WGS sequence"/>
</dbReference>
<dbReference type="RefSeq" id="WP_163905216.1">
    <property type="nucleotide sequence ID" value="NZ_CP048427.1"/>
</dbReference>
<evidence type="ECO:0000313" key="2">
    <source>
        <dbReference type="Proteomes" id="UP000477849"/>
    </source>
</evidence>
<reference evidence="1 2" key="1">
    <citation type="submission" date="2020-02" db="EMBL/GenBank/DDBJ databases">
        <title>Genome sequence of the type strain CCBAU10050 of Rhizobium daejeonense.</title>
        <authorList>
            <person name="Gao J."/>
            <person name="Sun J."/>
        </authorList>
    </citation>
    <scope>NUCLEOTIDE SEQUENCE [LARGE SCALE GENOMIC DNA]</scope>
    <source>
        <strain evidence="1 2">CCBAU10050</strain>
    </source>
</reference>
<keyword evidence="2" id="KW-1185">Reference proteome</keyword>
<comment type="caution">
    <text evidence="1">The sequence shown here is derived from an EMBL/GenBank/DDBJ whole genome shotgun (WGS) entry which is preliminary data.</text>
</comment>
<organism evidence="1 2">
    <name type="scientific">Rhizobium daejeonense</name>
    <dbReference type="NCBI Taxonomy" id="240521"/>
    <lineage>
        <taxon>Bacteria</taxon>
        <taxon>Pseudomonadati</taxon>
        <taxon>Pseudomonadota</taxon>
        <taxon>Alphaproteobacteria</taxon>
        <taxon>Hyphomicrobiales</taxon>
        <taxon>Rhizobiaceae</taxon>
        <taxon>Rhizobium/Agrobacterium group</taxon>
        <taxon>Rhizobium</taxon>
    </lineage>
</organism>
<accession>A0A6M1RZC9</accession>